<keyword evidence="5" id="KW-0175">Coiled coil</keyword>
<comment type="subcellular location">
    <subcellularLocation>
        <location evidence="1">Membrane</location>
        <topology evidence="1">Multi-pass membrane protein</topology>
    </subcellularLocation>
</comment>
<evidence type="ECO:0000256" key="6">
    <source>
        <dbReference type="SAM" id="MobiDB-lite"/>
    </source>
</evidence>
<feature type="domain" description="STAS" evidence="8">
    <location>
        <begin position="1467"/>
        <end position="1590"/>
    </location>
</feature>
<feature type="transmembrane region" description="Helical" evidence="7">
    <location>
        <begin position="1203"/>
        <end position="1225"/>
    </location>
</feature>
<feature type="transmembrane region" description="Helical" evidence="7">
    <location>
        <begin position="1400"/>
        <end position="1428"/>
    </location>
</feature>
<evidence type="ECO:0000256" key="1">
    <source>
        <dbReference type="ARBA" id="ARBA00004141"/>
    </source>
</evidence>
<keyword evidence="10" id="KW-1185">Reference proteome</keyword>
<evidence type="ECO:0000313" key="9">
    <source>
        <dbReference type="EMBL" id="KAK2069958.1"/>
    </source>
</evidence>
<dbReference type="CDD" id="cd07042">
    <property type="entry name" value="STAS_SulP_like_sulfate_transporter"/>
    <property type="match status" value="1"/>
</dbReference>
<organism evidence="9 10">
    <name type="scientific">Phyllachora maydis</name>
    <dbReference type="NCBI Taxonomy" id="1825666"/>
    <lineage>
        <taxon>Eukaryota</taxon>
        <taxon>Fungi</taxon>
        <taxon>Dikarya</taxon>
        <taxon>Ascomycota</taxon>
        <taxon>Pezizomycotina</taxon>
        <taxon>Sordariomycetes</taxon>
        <taxon>Sordariomycetidae</taxon>
        <taxon>Phyllachorales</taxon>
        <taxon>Phyllachoraceae</taxon>
        <taxon>Phyllachora</taxon>
    </lineage>
</organism>
<dbReference type="Pfam" id="PF21048">
    <property type="entry name" value="Rad26-like_N"/>
    <property type="match status" value="1"/>
</dbReference>
<feature type="transmembrane region" description="Helical" evidence="7">
    <location>
        <begin position="1004"/>
        <end position="1022"/>
    </location>
</feature>
<feature type="transmembrane region" description="Helical" evidence="7">
    <location>
        <begin position="1085"/>
        <end position="1107"/>
    </location>
</feature>
<name>A0AAD9I2V2_9PEZI</name>
<feature type="compositionally biased region" description="Low complexity" evidence="6">
    <location>
        <begin position="148"/>
        <end position="157"/>
    </location>
</feature>
<feature type="compositionally biased region" description="Acidic residues" evidence="6">
    <location>
        <begin position="53"/>
        <end position="67"/>
    </location>
</feature>
<feature type="transmembrane region" description="Helical" evidence="7">
    <location>
        <begin position="1119"/>
        <end position="1138"/>
    </location>
</feature>
<protein>
    <recommendedName>
        <fullName evidence="8">STAS domain-containing protein</fullName>
    </recommendedName>
</protein>
<feature type="coiled-coil region" evidence="5">
    <location>
        <begin position="163"/>
        <end position="215"/>
    </location>
</feature>
<feature type="region of interest" description="Disordered" evidence="6">
    <location>
        <begin position="802"/>
        <end position="870"/>
    </location>
</feature>
<dbReference type="Pfam" id="PF21046">
    <property type="entry name" value="Rad26-like_C"/>
    <property type="match status" value="1"/>
</dbReference>
<keyword evidence="2 7" id="KW-0812">Transmembrane</keyword>
<dbReference type="Pfam" id="PF12331">
    <property type="entry name" value="Rad26-like_helical_rpts"/>
    <property type="match status" value="1"/>
</dbReference>
<dbReference type="Pfam" id="PF00916">
    <property type="entry name" value="Sulfate_transp"/>
    <property type="match status" value="1"/>
</dbReference>
<dbReference type="InterPro" id="IPR048379">
    <property type="entry name" value="Rad26-like_C"/>
</dbReference>
<feature type="transmembrane region" description="Helical" evidence="7">
    <location>
        <begin position="1344"/>
        <end position="1363"/>
    </location>
</feature>
<dbReference type="Pfam" id="PF01740">
    <property type="entry name" value="STAS"/>
    <property type="match status" value="1"/>
</dbReference>
<evidence type="ECO:0000256" key="4">
    <source>
        <dbReference type="ARBA" id="ARBA00023136"/>
    </source>
</evidence>
<evidence type="ECO:0000313" key="10">
    <source>
        <dbReference type="Proteomes" id="UP001217918"/>
    </source>
</evidence>
<dbReference type="SUPFAM" id="SSF52091">
    <property type="entry name" value="SpoIIaa-like"/>
    <property type="match status" value="1"/>
</dbReference>
<sequence>MDSFSDDDLDNLDDDALQQLENTAIQLTQAAHKTAPTQDPAVADQQGQLSIDCDFDDDDLDDADVFDEQAQQRAAVPTNESHAPTQHQPPPFSVRPQYPIPGARQYHVPAPSSQFSQAAVPPRPLPSRPVPSQFVRPALPVPRPVVPQPSQQPARPAGTQHEFNALQARLSELQRELHSAKGEAAMLRSKFNKVLADHNAEIAQLKKSNAEHVAKQERTVEAALAAQHTAATELEFTRQDLRLELDNRARGKKKDAGGGATTPQKNRSFRVDGFDEVEVLPDTGAGRTVAVPVHERTPTKAKRKRPVVDSPVNALETHSEDVVMRDGPRRASDPVTRSPAATRELVTRAQHGELPFDFLKLALDHSASHGRPLTFELFSRYAFPTQPGDSFAAMFFGQIPRMSTEPRRLLVEFAQLVLEMWTRCLTEKYHCAIYDLAALLALIFQLNAVDVAPLVITDVVHVAQLTCYLLAIPRFNTPDDDLANHPDQTVRQLLSEIDVTQSLSILYMTAVSTLQPPGDSVQNTPFAEFWKGIELEFVLYLLSPSQPEADFLGMLSLLCASVSPTSIGPIPNPVSLTTSGASFGDSKADEKTPELIAKAIINRMSAHLVDPPRWTLPMGSMRHCRICLALLSTLLCFATSPFGALQLAGSEAAIPNIVITLSWAVDQLYNMEMPPMEWPSEGGSPSGLAAEQDAHETQAMYLGASPHQGQTRAASPPSCEIVHPTPLLLRIIALTTQLLHTLATGAAAANVPARLAAHGHGTAQRYQLALARLNYADDDLVLEAGVDAATVDRANELIEGAVGPDEAESLRECFGGPPSSGAMSSLSSRPPAGPRANSPPSSTLDHVPPHPSGLDVGPDERPPSAAHTEPAETTALLRGFMAVGEHVHEGPCDHGTFSPRPMSPAHSLASRRAGRHGSMASTADGPPDSAVPLLDGLVTKVSAHSLRGWRKRWASSLKSRKRSTSTALAEQHGVADSWAMYLAYYFPVFQWAGEYRWSYLQGDFIAALTIAGMYLPMALSLADNLAHVPPISGLLAFVFSPLVYALLGSCPAMVVGPEAAGSLLVGTVVKLSVERGRGTEDDSMLHARICGVVAGMAGATVFLAGVARLGFLDSVLSRPFLRGFISAIGVVIAVEQLVPELGLSRLAEQTPGVSHGSSVDKLRFVFSNLGHVHRLTFGLALASFATIMVCREVKRRLQPGYPAVAYVPDRFLVVALSALLTWYFAWDQAGVAVLGEVKSASGTLFTFRWPFRLSHMTHIRDALGTSFLIALLGFFESSVAAKSLGGQGAAEPFSSMQLSANRELVALGVANLVGACFMSLPAFGGYGRSKVNKSTGGKSPMSSILLSLLALVCIFFVLPYFYYLPKPVLASMITVVAWSLIEECPSDVSFFLRIRAWPELGLMLVIVLVTIFFSLTLGIATGVGLSLLQVIRHSTRPRIQILGRVPGTHRFQNAELAAEGAGLEFFEGCLIVKIPEPLTFANTGELKTRLRRLELYGTGQTHPARPRQQPRAHRNIIFDIHGVTSLDGSGAQVLEEIVRGYRERGVRVFFSRGPRRDQACFRLLERSGIVALVGGEDHFVADVQDALKLTEEGEGERGGGVPGRERWMIDQGGKGRVDLGTKGK</sequence>
<evidence type="ECO:0000256" key="7">
    <source>
        <dbReference type="SAM" id="Phobius"/>
    </source>
</evidence>
<evidence type="ECO:0000256" key="3">
    <source>
        <dbReference type="ARBA" id="ARBA00022989"/>
    </source>
</evidence>
<dbReference type="InterPro" id="IPR036513">
    <property type="entry name" value="STAS_dom_sf"/>
</dbReference>
<feature type="transmembrane region" description="Helical" evidence="7">
    <location>
        <begin position="1304"/>
        <end position="1323"/>
    </location>
</feature>
<feature type="compositionally biased region" description="Low complexity" evidence="6">
    <location>
        <begin position="815"/>
        <end position="830"/>
    </location>
</feature>
<dbReference type="InterPro" id="IPR002645">
    <property type="entry name" value="STAS_dom"/>
</dbReference>
<comment type="caution">
    <text evidence="9">The sequence shown here is derived from an EMBL/GenBank/DDBJ whole genome shotgun (WGS) entry which is preliminary data.</text>
</comment>
<proteinExistence type="predicted"/>
<feature type="transmembrane region" description="Helical" evidence="7">
    <location>
        <begin position="1034"/>
        <end position="1054"/>
    </location>
</feature>
<dbReference type="Proteomes" id="UP001217918">
    <property type="component" value="Unassembled WGS sequence"/>
</dbReference>
<dbReference type="GO" id="GO:0016020">
    <property type="term" value="C:membrane"/>
    <property type="evidence" value="ECO:0007669"/>
    <property type="project" value="UniProtKB-SubCell"/>
</dbReference>
<dbReference type="InterPro" id="IPR022093">
    <property type="entry name" value="Rad26-like_helical"/>
</dbReference>
<evidence type="ECO:0000256" key="2">
    <source>
        <dbReference type="ARBA" id="ARBA00022692"/>
    </source>
</evidence>
<feature type="transmembrane region" description="Helical" evidence="7">
    <location>
        <begin position="1263"/>
        <end position="1284"/>
    </location>
</feature>
<dbReference type="InterPro" id="IPR001902">
    <property type="entry name" value="SLC26A/SulP_fam"/>
</dbReference>
<feature type="region of interest" description="Disordered" evidence="6">
    <location>
        <begin position="52"/>
        <end position="159"/>
    </location>
</feature>
<dbReference type="EMBL" id="JAQQPM010000003">
    <property type="protein sequence ID" value="KAK2069958.1"/>
    <property type="molecule type" value="Genomic_DNA"/>
</dbReference>
<feature type="region of interest" description="Disordered" evidence="6">
    <location>
        <begin position="248"/>
        <end position="267"/>
    </location>
</feature>
<accession>A0AAD9I2V2</accession>
<reference evidence="9" key="1">
    <citation type="journal article" date="2023" name="Mol. Plant Microbe Interact.">
        <title>Elucidating the Obligate Nature and Biological Capacity of an Invasive Fungal Corn Pathogen.</title>
        <authorList>
            <person name="MacCready J.S."/>
            <person name="Roggenkamp E.M."/>
            <person name="Gdanetz K."/>
            <person name="Chilvers M.I."/>
        </authorList>
    </citation>
    <scope>NUCLEOTIDE SEQUENCE</scope>
    <source>
        <strain evidence="9">PM02</strain>
    </source>
</reference>
<evidence type="ECO:0000259" key="8">
    <source>
        <dbReference type="PROSITE" id="PS50801"/>
    </source>
</evidence>
<keyword evidence="4 7" id="KW-0472">Membrane</keyword>
<feature type="transmembrane region" description="Helical" evidence="7">
    <location>
        <begin position="1172"/>
        <end position="1191"/>
    </location>
</feature>
<dbReference type="InterPro" id="IPR048380">
    <property type="entry name" value="Rad26-like_N"/>
</dbReference>
<dbReference type="Gene3D" id="3.30.750.24">
    <property type="entry name" value="STAS domain"/>
    <property type="match status" value="1"/>
</dbReference>
<dbReference type="PROSITE" id="PS50801">
    <property type="entry name" value="STAS"/>
    <property type="match status" value="1"/>
</dbReference>
<feature type="region of interest" description="Disordered" evidence="6">
    <location>
        <begin position="891"/>
        <end position="927"/>
    </location>
</feature>
<dbReference type="GO" id="GO:0055085">
    <property type="term" value="P:transmembrane transport"/>
    <property type="evidence" value="ECO:0007669"/>
    <property type="project" value="InterPro"/>
</dbReference>
<gene>
    <name evidence="9" type="ORF">P8C59_004497</name>
</gene>
<keyword evidence="3 7" id="KW-1133">Transmembrane helix</keyword>
<evidence type="ECO:0000256" key="5">
    <source>
        <dbReference type="SAM" id="Coils"/>
    </source>
</evidence>
<dbReference type="InterPro" id="IPR011547">
    <property type="entry name" value="SLC26A/SulP_dom"/>
</dbReference>
<dbReference type="PANTHER" id="PTHR11814">
    <property type="entry name" value="SULFATE TRANSPORTER"/>
    <property type="match status" value="1"/>
</dbReference>